<dbReference type="GO" id="GO:0005507">
    <property type="term" value="F:copper ion binding"/>
    <property type="evidence" value="ECO:0007669"/>
    <property type="project" value="InterPro"/>
</dbReference>
<dbReference type="Pfam" id="PF00080">
    <property type="entry name" value="Sod_Cu"/>
    <property type="match status" value="1"/>
</dbReference>
<keyword evidence="2" id="KW-0479">Metal-binding</keyword>
<accession>A0A1I6BVV2</accession>
<comment type="function">
    <text evidence="2">Destroys radicals which are normally produced within the cells and which are toxic to biological systems.</text>
</comment>
<dbReference type="Gene3D" id="2.60.40.200">
    <property type="entry name" value="Superoxide dismutase, copper/zinc binding domain"/>
    <property type="match status" value="1"/>
</dbReference>
<dbReference type="PANTHER" id="PTHR10003">
    <property type="entry name" value="SUPEROXIDE DISMUTASE CU-ZN -RELATED"/>
    <property type="match status" value="1"/>
</dbReference>
<evidence type="ECO:0000313" key="3">
    <source>
        <dbReference type="EMBL" id="SFQ85053.1"/>
    </source>
</evidence>
<dbReference type="PROSITE" id="PS00332">
    <property type="entry name" value="SOD_CU_ZN_2"/>
    <property type="match status" value="1"/>
</dbReference>
<comment type="cofactor">
    <cofactor evidence="2">
        <name>Zn(2+)</name>
        <dbReference type="ChEBI" id="CHEBI:29105"/>
    </cofactor>
    <text evidence="2">Binds 1 zinc ion per subunit.</text>
</comment>
<keyword evidence="2" id="KW-0186">Copper</keyword>
<dbReference type="RefSeq" id="WP_090539392.1">
    <property type="nucleotide sequence ID" value="NZ_FOYD01000007.1"/>
</dbReference>
<dbReference type="AlphaFoldDB" id="A0A1I6BVV2"/>
<dbReference type="InterPro" id="IPR024134">
    <property type="entry name" value="SOD_Cu/Zn_/chaperone"/>
</dbReference>
<sequence>MNTPTRLLLAGALSLAAIGAQAASQQVTIHLVDAQGQQQEIGHIEISETRYGLLFTPALKSLEPGLHGFHVHENGSCDPAEKDGERVPAQAAGGHFDPQGTGEHAGPWGDGHLGDLPALYVNGEGVADYPVLAPRLSKLDQISGRALMIHAGGDNHADHPEPLGGGGARLACGVI</sequence>
<dbReference type="Proteomes" id="UP000242815">
    <property type="component" value="Unassembled WGS sequence"/>
</dbReference>
<evidence type="ECO:0000313" key="4">
    <source>
        <dbReference type="Proteomes" id="UP000242815"/>
    </source>
</evidence>
<dbReference type="InterPro" id="IPR036423">
    <property type="entry name" value="SOD-like_Cu/Zn_dom_sf"/>
</dbReference>
<comment type="cofactor">
    <cofactor evidence="2">
        <name>Cu cation</name>
        <dbReference type="ChEBI" id="CHEBI:23378"/>
    </cofactor>
    <text evidence="2">Binds 1 copper ion per subunit.</text>
</comment>
<dbReference type="InterPro" id="IPR001424">
    <property type="entry name" value="SOD_Cu_Zn_dom"/>
</dbReference>
<dbReference type="EC" id="1.15.1.1" evidence="2"/>
<comment type="similarity">
    <text evidence="1 2">Belongs to the Cu-Zn superoxide dismutase family.</text>
</comment>
<evidence type="ECO:0000256" key="1">
    <source>
        <dbReference type="ARBA" id="ARBA00010457"/>
    </source>
</evidence>
<evidence type="ECO:0000256" key="2">
    <source>
        <dbReference type="RuleBase" id="RU000393"/>
    </source>
</evidence>
<keyword evidence="2" id="KW-0862">Zinc</keyword>
<dbReference type="PROSITE" id="PS00087">
    <property type="entry name" value="SOD_CU_ZN_1"/>
    <property type="match status" value="1"/>
</dbReference>
<dbReference type="OrthoDB" id="5431326at2"/>
<proteinExistence type="inferred from homology"/>
<dbReference type="GO" id="GO:0004784">
    <property type="term" value="F:superoxide dismutase activity"/>
    <property type="evidence" value="ECO:0007669"/>
    <property type="project" value="UniProtKB-EC"/>
</dbReference>
<name>A0A1I6BVV2_9GAMM</name>
<comment type="catalytic activity">
    <reaction evidence="2">
        <text>2 superoxide + 2 H(+) = H2O2 + O2</text>
        <dbReference type="Rhea" id="RHEA:20696"/>
        <dbReference type="ChEBI" id="CHEBI:15378"/>
        <dbReference type="ChEBI" id="CHEBI:15379"/>
        <dbReference type="ChEBI" id="CHEBI:16240"/>
        <dbReference type="ChEBI" id="CHEBI:18421"/>
        <dbReference type="EC" id="1.15.1.1"/>
    </reaction>
</comment>
<reference evidence="3 4" key="1">
    <citation type="submission" date="2016-10" db="EMBL/GenBank/DDBJ databases">
        <authorList>
            <person name="de Groot N.N."/>
        </authorList>
    </citation>
    <scope>NUCLEOTIDE SEQUENCE [LARGE SCALE GENOMIC DNA]</scope>
    <source>
        <strain evidence="3 4">JCM 18415</strain>
    </source>
</reference>
<dbReference type="NCBIfam" id="NF007628">
    <property type="entry name" value="PRK10290.1"/>
    <property type="match status" value="1"/>
</dbReference>
<dbReference type="CDD" id="cd00305">
    <property type="entry name" value="Cu-Zn_Superoxide_Dismutase"/>
    <property type="match status" value="1"/>
</dbReference>
<dbReference type="InterPro" id="IPR018152">
    <property type="entry name" value="SOD_Cu/Zn_BS"/>
</dbReference>
<dbReference type="EMBL" id="FOYD01000007">
    <property type="protein sequence ID" value="SFQ85053.1"/>
    <property type="molecule type" value="Genomic_DNA"/>
</dbReference>
<dbReference type="STRING" id="1002526.SAMN05216578_10747"/>
<keyword evidence="2" id="KW-0560">Oxidoreductase</keyword>
<organism evidence="3 4">
    <name type="scientific">Halopseudomonas formosensis</name>
    <dbReference type="NCBI Taxonomy" id="1002526"/>
    <lineage>
        <taxon>Bacteria</taxon>
        <taxon>Pseudomonadati</taxon>
        <taxon>Pseudomonadota</taxon>
        <taxon>Gammaproteobacteria</taxon>
        <taxon>Pseudomonadales</taxon>
        <taxon>Pseudomonadaceae</taxon>
        <taxon>Halopseudomonas</taxon>
    </lineage>
</organism>
<protein>
    <recommendedName>
        <fullName evidence="2">Superoxide dismutase [Cu-Zn]</fullName>
        <ecNumber evidence="2">1.15.1.1</ecNumber>
    </recommendedName>
</protein>
<dbReference type="SUPFAM" id="SSF49329">
    <property type="entry name" value="Cu,Zn superoxide dismutase-like"/>
    <property type="match status" value="1"/>
</dbReference>
<gene>
    <name evidence="3" type="ORF">SAMN05216578_10747</name>
</gene>